<accession>A0A2M8EW38</accession>
<dbReference type="InterPro" id="IPR029398">
    <property type="entry name" value="PolB_thumb"/>
</dbReference>
<comment type="catalytic activity">
    <reaction evidence="8">
        <text>DNA(n) + a 2'-deoxyribonucleoside 5'-triphosphate = DNA(n+1) + diphosphate</text>
        <dbReference type="Rhea" id="RHEA:22508"/>
        <dbReference type="Rhea" id="RHEA-COMP:17339"/>
        <dbReference type="Rhea" id="RHEA-COMP:17340"/>
        <dbReference type="ChEBI" id="CHEBI:33019"/>
        <dbReference type="ChEBI" id="CHEBI:61560"/>
        <dbReference type="ChEBI" id="CHEBI:173112"/>
        <dbReference type="EC" id="2.7.7.7"/>
    </reaction>
</comment>
<dbReference type="Gene3D" id="3.30.210.10">
    <property type="entry name" value="DNA polymerase, thumb domain"/>
    <property type="match status" value="1"/>
</dbReference>
<dbReference type="GO" id="GO:0003677">
    <property type="term" value="F:DNA binding"/>
    <property type="evidence" value="ECO:0007669"/>
    <property type="project" value="InterPro"/>
</dbReference>
<evidence type="ECO:0000313" key="11">
    <source>
        <dbReference type="EMBL" id="PJC30069.1"/>
    </source>
</evidence>
<keyword evidence="7" id="KW-0239">DNA-directed DNA polymerase</keyword>
<dbReference type="PIRSF" id="PIRSF005047">
    <property type="entry name" value="UCP005047_YshC"/>
    <property type="match status" value="1"/>
</dbReference>
<keyword evidence="3" id="KW-0237">DNA synthesis</keyword>
<dbReference type="InterPro" id="IPR043519">
    <property type="entry name" value="NT_sf"/>
</dbReference>
<dbReference type="InterPro" id="IPR050243">
    <property type="entry name" value="PHP_phosphatase"/>
</dbReference>
<dbReference type="InterPro" id="IPR010994">
    <property type="entry name" value="RuvA_2-like"/>
</dbReference>
<dbReference type="Pfam" id="PF02811">
    <property type="entry name" value="PHP"/>
    <property type="match status" value="1"/>
</dbReference>
<keyword evidence="4" id="KW-0808">Transferase</keyword>
<evidence type="ECO:0000256" key="8">
    <source>
        <dbReference type="ARBA" id="ARBA00049244"/>
    </source>
</evidence>
<dbReference type="InterPro" id="IPR016195">
    <property type="entry name" value="Pol/histidinol_Pase-like"/>
</dbReference>
<name>A0A2M8EW38_9BACT</name>
<dbReference type="AlphaFoldDB" id="A0A2M8EW38"/>
<dbReference type="Gene3D" id="1.10.150.110">
    <property type="entry name" value="DNA polymerase beta, N-terminal domain-like"/>
    <property type="match status" value="1"/>
</dbReference>
<keyword evidence="6" id="KW-0235">DNA replication</keyword>
<proteinExistence type="predicted"/>
<dbReference type="InterPro" id="IPR047967">
    <property type="entry name" value="PolX_PHP"/>
</dbReference>
<evidence type="ECO:0000256" key="7">
    <source>
        <dbReference type="ARBA" id="ARBA00022932"/>
    </source>
</evidence>
<protein>
    <recommendedName>
        <fullName evidence="2">DNA-directed DNA polymerase</fullName>
        <ecNumber evidence="2">2.7.7.7</ecNumber>
    </recommendedName>
</protein>
<dbReference type="Gene3D" id="3.20.20.140">
    <property type="entry name" value="Metal-dependent hydrolases"/>
    <property type="match status" value="1"/>
</dbReference>
<sequence length="603" mass="68457">MTPDQISNKSIAELLRNIAAAYMLQEGPDAGKNNRFKIIAYQKAADTVEHLSRELKDIWQEGKLQKVPGIGPGIGSGLSQLFENGTSSHFNEVLKGIPPSVFLLMKVPGIGPKKAFRLVSHFGLTDKETVIDDLRNLANAGEIEELEGFGRKSQDDIIEGLEVFKRQDRREERMPMPHAIEIATEVIKYMNELGSLIKRIDSLGSLRRRVATIGDIDLAIVAEEGDMQTIIDHFLKYPEKRTIEAAGERKASILAVGNIRIDLRVQDSTSYGSMLQYFTGSKAHNIKLREYALKKGYSLNEYGLKNMKDKVSVQKFSDEESLYSFLGLQTPPPEMREGTREIEFAEKKSLPKLVEESDIKGDFHMHSSYDLQTSHDVGLNTFEEMSARAKELHYEYIGFSEHNPKQKNLSEGEVVTIMKDRKTHIDQIMKNAGLPYFIGLEVDILPNGSLALPDNAFEYVDYLIVALHSSFRMNMTEMTKRVLKALSYPKVKIFGHPTARLLGTREGVEIDWDQIFEHVVKHDQALEINAGPPRLDLPDSLVREGVEKGVKFFINTDAHAVKHMDWMEYGVFVARRGWLEKKDVVNTWEVKKLKKWLLNESYD</sequence>
<dbReference type="EMBL" id="PFSC01000197">
    <property type="protein sequence ID" value="PJC30069.1"/>
    <property type="molecule type" value="Genomic_DNA"/>
</dbReference>
<dbReference type="Proteomes" id="UP000231383">
    <property type="component" value="Unassembled WGS sequence"/>
</dbReference>
<evidence type="ECO:0000256" key="4">
    <source>
        <dbReference type="ARBA" id="ARBA00022679"/>
    </source>
</evidence>
<feature type="domain" description="Helix-hairpin-helix DNA-binding motif class 1" evidence="9">
    <location>
        <begin position="102"/>
        <end position="121"/>
    </location>
</feature>
<evidence type="ECO:0000256" key="5">
    <source>
        <dbReference type="ARBA" id="ARBA00022695"/>
    </source>
</evidence>
<dbReference type="SUPFAM" id="SSF89550">
    <property type="entry name" value="PHP domain-like"/>
    <property type="match status" value="1"/>
</dbReference>
<feature type="domain" description="DNA-directed DNA polymerase X" evidence="10">
    <location>
        <begin position="6"/>
        <end position="337"/>
    </location>
</feature>
<dbReference type="InterPro" id="IPR004013">
    <property type="entry name" value="PHP_dom"/>
</dbReference>
<dbReference type="PANTHER" id="PTHR36928:SF1">
    <property type="entry name" value="PHOSPHATASE YCDX-RELATED"/>
    <property type="match status" value="1"/>
</dbReference>
<dbReference type="InterPro" id="IPR002054">
    <property type="entry name" value="DNA-dir_DNA_pol_X"/>
</dbReference>
<dbReference type="InterPro" id="IPR027421">
    <property type="entry name" value="DNA_pol_lamdba_lyase_dom_sf"/>
</dbReference>
<dbReference type="GO" id="GO:0006281">
    <property type="term" value="P:DNA repair"/>
    <property type="evidence" value="ECO:0007669"/>
    <property type="project" value="InterPro"/>
</dbReference>
<dbReference type="Gene3D" id="3.30.460.10">
    <property type="entry name" value="Beta Polymerase, domain 2"/>
    <property type="match status" value="1"/>
</dbReference>
<evidence type="ECO:0000313" key="12">
    <source>
        <dbReference type="Proteomes" id="UP000231383"/>
    </source>
</evidence>
<dbReference type="SMART" id="SM00278">
    <property type="entry name" value="HhH1"/>
    <property type="match status" value="3"/>
</dbReference>
<evidence type="ECO:0000256" key="3">
    <source>
        <dbReference type="ARBA" id="ARBA00022634"/>
    </source>
</evidence>
<dbReference type="InterPro" id="IPR022311">
    <property type="entry name" value="PolX-like"/>
</dbReference>
<organism evidence="11 12">
    <name type="scientific">Candidatus Roizmanbacteria bacterium CG_4_9_14_0_2_um_filter_39_13</name>
    <dbReference type="NCBI Taxonomy" id="1974839"/>
    <lineage>
        <taxon>Bacteria</taxon>
        <taxon>Candidatus Roizmaniibacteriota</taxon>
    </lineage>
</organism>
<dbReference type="Pfam" id="PF14791">
    <property type="entry name" value="DNA_pol_B_thumb"/>
    <property type="match status" value="1"/>
</dbReference>
<comment type="caution">
    <text evidence="11">The sequence shown here is derived from an EMBL/GenBank/DDBJ whole genome shotgun (WGS) entry which is preliminary data.</text>
</comment>
<dbReference type="CDD" id="cd00141">
    <property type="entry name" value="NT_POLXc"/>
    <property type="match status" value="1"/>
</dbReference>
<dbReference type="SUPFAM" id="SSF81301">
    <property type="entry name" value="Nucleotidyltransferase"/>
    <property type="match status" value="1"/>
</dbReference>
<evidence type="ECO:0000256" key="6">
    <source>
        <dbReference type="ARBA" id="ARBA00022705"/>
    </source>
</evidence>
<feature type="domain" description="Helix-hairpin-helix DNA-binding motif class 1" evidence="9">
    <location>
        <begin position="141"/>
        <end position="160"/>
    </location>
</feature>
<gene>
    <name evidence="11" type="ORF">CO051_07550</name>
</gene>
<comment type="cofactor">
    <cofactor evidence="1">
        <name>Mg(2+)</name>
        <dbReference type="ChEBI" id="CHEBI:18420"/>
    </cofactor>
</comment>
<dbReference type="InterPro" id="IPR010996">
    <property type="entry name" value="HHH_MUS81"/>
</dbReference>
<dbReference type="GO" id="GO:0008270">
    <property type="term" value="F:zinc ion binding"/>
    <property type="evidence" value="ECO:0007669"/>
    <property type="project" value="TreeGrafter"/>
</dbReference>
<evidence type="ECO:0000259" key="10">
    <source>
        <dbReference type="SMART" id="SM00483"/>
    </source>
</evidence>
<evidence type="ECO:0000256" key="2">
    <source>
        <dbReference type="ARBA" id="ARBA00012417"/>
    </source>
</evidence>
<dbReference type="PANTHER" id="PTHR36928">
    <property type="entry name" value="PHOSPHATASE YCDX-RELATED"/>
    <property type="match status" value="1"/>
</dbReference>
<reference evidence="12" key="1">
    <citation type="submission" date="2017-09" db="EMBL/GenBank/DDBJ databases">
        <title>Depth-based differentiation of microbial function through sediment-hosted aquifers and enrichment of novel symbionts in the deep terrestrial subsurface.</title>
        <authorList>
            <person name="Probst A.J."/>
            <person name="Ladd B."/>
            <person name="Jarett J.K."/>
            <person name="Geller-Mcgrath D.E."/>
            <person name="Sieber C.M.K."/>
            <person name="Emerson J.B."/>
            <person name="Anantharaman K."/>
            <person name="Thomas B.C."/>
            <person name="Malmstrom R."/>
            <person name="Stieglmeier M."/>
            <person name="Klingl A."/>
            <person name="Woyke T."/>
            <person name="Ryan C.M."/>
            <person name="Banfield J.F."/>
        </authorList>
    </citation>
    <scope>NUCLEOTIDE SEQUENCE [LARGE SCALE GENOMIC DNA]</scope>
</reference>
<feature type="domain" description="Helix-hairpin-helix DNA-binding motif class 1" evidence="9">
    <location>
        <begin position="62"/>
        <end position="81"/>
    </location>
</feature>
<keyword evidence="5" id="KW-0548">Nucleotidyltransferase</keyword>
<dbReference type="InterPro" id="IPR003583">
    <property type="entry name" value="Hlx-hairpin-Hlx_DNA-bd_motif"/>
</dbReference>
<dbReference type="SUPFAM" id="SSF47781">
    <property type="entry name" value="RuvA domain 2-like"/>
    <property type="match status" value="1"/>
</dbReference>
<dbReference type="GO" id="GO:0005829">
    <property type="term" value="C:cytosol"/>
    <property type="evidence" value="ECO:0007669"/>
    <property type="project" value="TreeGrafter"/>
</dbReference>
<dbReference type="Pfam" id="PF14716">
    <property type="entry name" value="HHH_8"/>
    <property type="match status" value="1"/>
</dbReference>
<dbReference type="EC" id="2.7.7.7" evidence="2"/>
<dbReference type="SMART" id="SM00483">
    <property type="entry name" value="POLXc"/>
    <property type="match status" value="1"/>
</dbReference>
<dbReference type="CDD" id="cd07436">
    <property type="entry name" value="PHP_PolX"/>
    <property type="match status" value="1"/>
</dbReference>
<dbReference type="SUPFAM" id="SSF47802">
    <property type="entry name" value="DNA polymerase beta, N-terminal domain-like"/>
    <property type="match status" value="1"/>
</dbReference>
<evidence type="ECO:0000256" key="1">
    <source>
        <dbReference type="ARBA" id="ARBA00001946"/>
    </source>
</evidence>
<evidence type="ECO:0000259" key="9">
    <source>
        <dbReference type="SMART" id="SM00278"/>
    </source>
</evidence>
<dbReference type="InterPro" id="IPR037160">
    <property type="entry name" value="DNA_Pol_thumb_sf"/>
</dbReference>
<dbReference type="GO" id="GO:0042578">
    <property type="term" value="F:phosphoric ester hydrolase activity"/>
    <property type="evidence" value="ECO:0007669"/>
    <property type="project" value="TreeGrafter"/>
</dbReference>
<dbReference type="Gene3D" id="1.10.150.20">
    <property type="entry name" value="5' to 3' exonuclease, C-terminal subdomain"/>
    <property type="match status" value="1"/>
</dbReference>
<dbReference type="Pfam" id="PF14520">
    <property type="entry name" value="HHH_5"/>
    <property type="match status" value="1"/>
</dbReference>
<dbReference type="GO" id="GO:0003887">
    <property type="term" value="F:DNA-directed DNA polymerase activity"/>
    <property type="evidence" value="ECO:0007669"/>
    <property type="project" value="UniProtKB-KW"/>
</dbReference>